<keyword evidence="1" id="KW-0378">Hydrolase</keyword>
<evidence type="ECO:0000313" key="2">
    <source>
        <dbReference type="EMBL" id="MBY0098744.1"/>
    </source>
</evidence>
<sequence length="707" mass="82816">MKLVYDHSDLMVRYGADSLKQSLEKKNIFYVEQYEKHRVCLNPSQGILVRKVDEMSDLGNDGFSIKRIGALIIIEGVHSRGMMYGCFEWAERILLGKDLKDGEEIQQKPALPLRGIKFNLPYAAFDEGDPFLKNEKTCMDMNFWRPYLDMLAKNRYNCLSLWSEHPFHLMVVSQKYRDANPFRDEQIQKNIQFFKELLQYAANRGIDVYLFTWNIRLLPEVARGLGLPETVGDFGNMYDHLIHRVGTSLNRFRGQSEIIKDYFREMILQVLLTYPELKGIGTSASEWMDGTGYEREQWISDTYIKAIKESGRKISFIHRTNMQNAGKEIKDMIQHQFDPEDFFISWKYSNAHCYSHPNPRFEEKWNAWEGIDLETTQVLYTVRNDDVFTLRWGDPDYIRSYVKGMIKPHVKGFYWGADGYLWGKDFQHIDHGHKTWEYDFEKHLFQFQLWGRLSYNPETDDRVWELLLSDVYGQDHSGLFLEGLQDASKIIPAVNRLFWLDYDFQWHPESCLSQVSGFKTILDFVDGKAMPGVGVMSIAEFAAAEDDGTLKDCMDQFQETPIDILNLLTQSTDRVQVVCAKLSSSLGEFNASHIQCTLLDLQSWVELGRYYLCKFQAALELKRYSLNGNLQHKTLAISLLKQASTHWERLGYYWSLHNKPYFMARVKMTFGYPYYLENTKKDIELAKQFEGNNSQKVGMEHRYHLRD</sequence>
<dbReference type="InterPro" id="IPR029018">
    <property type="entry name" value="Hex-like_dom2"/>
</dbReference>
<organism evidence="2 3">
    <name type="scientific">Mesobacillus maritimus</name>
    <dbReference type="NCBI Taxonomy" id="1643336"/>
    <lineage>
        <taxon>Bacteria</taxon>
        <taxon>Bacillati</taxon>
        <taxon>Bacillota</taxon>
        <taxon>Bacilli</taxon>
        <taxon>Bacillales</taxon>
        <taxon>Bacillaceae</taxon>
        <taxon>Mesobacillus</taxon>
    </lineage>
</organism>
<evidence type="ECO:0000256" key="1">
    <source>
        <dbReference type="ARBA" id="ARBA00022801"/>
    </source>
</evidence>
<comment type="caution">
    <text evidence="2">The sequence shown here is derived from an EMBL/GenBank/DDBJ whole genome shotgun (WGS) entry which is preliminary data.</text>
</comment>
<dbReference type="Proteomes" id="UP000769780">
    <property type="component" value="Unassembled WGS sequence"/>
</dbReference>
<reference evidence="2 3" key="1">
    <citation type="submission" date="2020-07" db="EMBL/GenBank/DDBJ databases">
        <title>Fungal Genomes of the International Space Station.</title>
        <authorList>
            <person name="Seuylemezian A."/>
            <person name="Singh N.K."/>
            <person name="Wood J."/>
            <person name="Venkateswaran K."/>
        </authorList>
    </citation>
    <scope>NUCLEOTIDE SEQUENCE [LARGE SCALE GENOMIC DNA]</scope>
    <source>
        <strain evidence="2 3">PL-B2</strain>
    </source>
</reference>
<keyword evidence="3" id="KW-1185">Reference proteome</keyword>
<dbReference type="RefSeq" id="WP_221874965.1">
    <property type="nucleotide sequence ID" value="NZ_JACWFH010000027.1"/>
</dbReference>
<accession>A0ABS7K926</accession>
<evidence type="ECO:0000313" key="3">
    <source>
        <dbReference type="Proteomes" id="UP000769780"/>
    </source>
</evidence>
<gene>
    <name evidence="2" type="ORF">H0185_18425</name>
</gene>
<dbReference type="Gene3D" id="3.30.379.10">
    <property type="entry name" value="Chitobiase/beta-hexosaminidase domain 2-like"/>
    <property type="match status" value="1"/>
</dbReference>
<protein>
    <recommendedName>
        <fullName evidence="4">Beta-hexosaminidase bacterial type N-terminal domain-containing protein</fullName>
    </recommendedName>
</protein>
<proteinExistence type="predicted"/>
<evidence type="ECO:0008006" key="4">
    <source>
        <dbReference type="Google" id="ProtNLM"/>
    </source>
</evidence>
<name>A0ABS7K926_9BACI</name>
<dbReference type="EMBL" id="JACWFH010000027">
    <property type="protein sequence ID" value="MBY0098744.1"/>
    <property type="molecule type" value="Genomic_DNA"/>
</dbReference>
<dbReference type="SUPFAM" id="SSF55545">
    <property type="entry name" value="beta-N-acetylhexosaminidase-like domain"/>
    <property type="match status" value="1"/>
</dbReference>